<dbReference type="InterPro" id="IPR012338">
    <property type="entry name" value="Beta-lactam/transpept-like"/>
</dbReference>
<gene>
    <name evidence="5" type="ORF">A2704_02905</name>
</gene>
<evidence type="ECO:0000313" key="6">
    <source>
        <dbReference type="Proteomes" id="UP000176445"/>
    </source>
</evidence>
<keyword evidence="2" id="KW-0472">Membrane</keyword>
<dbReference type="GO" id="GO:0005886">
    <property type="term" value="C:plasma membrane"/>
    <property type="evidence" value="ECO:0007669"/>
    <property type="project" value="TreeGrafter"/>
</dbReference>
<feature type="domain" description="Penicillin-binding protein transpeptidase" evidence="3">
    <location>
        <begin position="251"/>
        <end position="547"/>
    </location>
</feature>
<dbReference type="Pfam" id="PF03717">
    <property type="entry name" value="PBP_dimer"/>
    <property type="match status" value="1"/>
</dbReference>
<dbReference type="InterPro" id="IPR001460">
    <property type="entry name" value="PCN-bd_Tpept"/>
</dbReference>
<organism evidence="5 6">
    <name type="scientific">Candidatus Kaiserbacteria bacterium RIFCSPHIGHO2_01_FULL_54_36b</name>
    <dbReference type="NCBI Taxonomy" id="1798483"/>
    <lineage>
        <taxon>Bacteria</taxon>
        <taxon>Candidatus Kaiseribacteriota</taxon>
    </lineage>
</organism>
<dbReference type="GO" id="GO:0008658">
    <property type="term" value="F:penicillin binding"/>
    <property type="evidence" value="ECO:0007669"/>
    <property type="project" value="InterPro"/>
</dbReference>
<dbReference type="SUPFAM" id="SSF56601">
    <property type="entry name" value="beta-lactamase/transpeptidase-like"/>
    <property type="match status" value="1"/>
</dbReference>
<name>A0A1F6CPZ9_9BACT</name>
<feature type="domain" description="Penicillin-binding protein dimerisation" evidence="4">
    <location>
        <begin position="53"/>
        <end position="186"/>
    </location>
</feature>
<evidence type="ECO:0000259" key="3">
    <source>
        <dbReference type="Pfam" id="PF00905"/>
    </source>
</evidence>
<evidence type="ECO:0000313" key="5">
    <source>
        <dbReference type="EMBL" id="OGG51170.1"/>
    </source>
</evidence>
<dbReference type="InterPro" id="IPR036138">
    <property type="entry name" value="PBP_dimer_sf"/>
</dbReference>
<dbReference type="SUPFAM" id="SSF56519">
    <property type="entry name" value="Penicillin binding protein dimerisation domain"/>
    <property type="match status" value="1"/>
</dbReference>
<dbReference type="InterPro" id="IPR050515">
    <property type="entry name" value="Beta-lactam/transpept"/>
</dbReference>
<dbReference type="AlphaFoldDB" id="A0A1F6CPZ9"/>
<dbReference type="Gene3D" id="3.30.450.330">
    <property type="match status" value="1"/>
</dbReference>
<evidence type="ECO:0000256" key="1">
    <source>
        <dbReference type="ARBA" id="ARBA00004370"/>
    </source>
</evidence>
<comment type="subcellular location">
    <subcellularLocation>
        <location evidence="1">Membrane</location>
    </subcellularLocation>
</comment>
<evidence type="ECO:0000259" key="4">
    <source>
        <dbReference type="Pfam" id="PF03717"/>
    </source>
</evidence>
<dbReference type="InterPro" id="IPR005311">
    <property type="entry name" value="PBP_dimer"/>
</dbReference>
<dbReference type="PANTHER" id="PTHR30627">
    <property type="entry name" value="PEPTIDOGLYCAN D,D-TRANSPEPTIDASE"/>
    <property type="match status" value="1"/>
</dbReference>
<dbReference type="EMBL" id="MFKW01000037">
    <property type="protein sequence ID" value="OGG51170.1"/>
    <property type="molecule type" value="Genomic_DNA"/>
</dbReference>
<evidence type="ECO:0000256" key="2">
    <source>
        <dbReference type="ARBA" id="ARBA00023136"/>
    </source>
</evidence>
<dbReference type="Gene3D" id="3.40.710.10">
    <property type="entry name" value="DD-peptidase/beta-lactamase superfamily"/>
    <property type="match status" value="1"/>
</dbReference>
<accession>A0A1F6CPZ9</accession>
<proteinExistence type="predicted"/>
<dbReference type="GO" id="GO:0071555">
    <property type="term" value="P:cell wall organization"/>
    <property type="evidence" value="ECO:0007669"/>
    <property type="project" value="TreeGrafter"/>
</dbReference>
<dbReference type="Pfam" id="PF00905">
    <property type="entry name" value="Transpeptidase"/>
    <property type="match status" value="1"/>
</dbReference>
<sequence length="570" mass="61964">MRARFVLRTRILCGFFVLVALLFVVRLYFVQIVHGSEYRERASAHYVKPDPDTASRGSIYFTTKDGELVSAAVMQTGWRIAIKPDQISDAATVYEQLNAFTPIDRERFFASAAKKGDPYEEIAFRVPDDAAKKIRPLKVPGLLLVQDQWRFYPARELAAQAIGFVGYQGDKRVGVYGLEKSWQDTLIQKQDGMSINPFAEIFTNLQAAVSSDPTGHQGSIITSIEPSVERTLEETLDGVMRSYSPKISGGIVMDPRTGEIIAMAGRPAYDPNTYNTVASPAVFRNALVESTFEMGSIMKPLTMAAGIDKGAVTPSTTYRDTGCIEKSGKRVCNSDKKAHGVVSMQIVLNQSLNTGASFVVDKMGHSVFGEYVQSLELGKKTGIDLPSEAVGQIGPIINGYDIDYASASFGQGISVSPIAMTRALSALANGGVLPNPHVVKAIKFPNGITRSIDPGKGPQVLSASSTDAVTTMLVESYDTALIGGKLKQEHYSIAAKTGTAQIAIPGGGGYYTDRILHSFFGYFPARDPKFIIFLFALEPKGQEFSSATLSQPFSNLTKYLINYYALPPDR</sequence>
<comment type="caution">
    <text evidence="5">The sequence shown here is derived from an EMBL/GenBank/DDBJ whole genome shotgun (WGS) entry which is preliminary data.</text>
</comment>
<dbReference type="Proteomes" id="UP000176445">
    <property type="component" value="Unassembled WGS sequence"/>
</dbReference>
<dbReference type="Gene3D" id="3.90.1310.10">
    <property type="entry name" value="Penicillin-binding protein 2a (Domain 2)"/>
    <property type="match status" value="1"/>
</dbReference>
<reference evidence="5 6" key="1">
    <citation type="journal article" date="2016" name="Nat. Commun.">
        <title>Thousands of microbial genomes shed light on interconnected biogeochemical processes in an aquifer system.</title>
        <authorList>
            <person name="Anantharaman K."/>
            <person name="Brown C.T."/>
            <person name="Hug L.A."/>
            <person name="Sharon I."/>
            <person name="Castelle C.J."/>
            <person name="Probst A.J."/>
            <person name="Thomas B.C."/>
            <person name="Singh A."/>
            <person name="Wilkins M.J."/>
            <person name="Karaoz U."/>
            <person name="Brodie E.L."/>
            <person name="Williams K.H."/>
            <person name="Hubbard S.S."/>
            <person name="Banfield J.F."/>
        </authorList>
    </citation>
    <scope>NUCLEOTIDE SEQUENCE [LARGE SCALE GENOMIC DNA]</scope>
</reference>
<protein>
    <submittedName>
        <fullName evidence="5">Uncharacterized protein</fullName>
    </submittedName>
</protein>